<dbReference type="RefSeq" id="WP_188801510.1">
    <property type="nucleotide sequence ID" value="NZ_BMOK01000002.1"/>
</dbReference>
<keyword evidence="3" id="KW-0812">Transmembrane</keyword>
<feature type="domain" description="Magnesium transporter MgtE intracellular" evidence="4">
    <location>
        <begin position="134"/>
        <end position="185"/>
    </location>
</feature>
<feature type="coiled-coil region" evidence="1">
    <location>
        <begin position="71"/>
        <end position="119"/>
    </location>
</feature>
<dbReference type="Proteomes" id="UP000654670">
    <property type="component" value="Unassembled WGS sequence"/>
</dbReference>
<keyword evidence="1" id="KW-0175">Coiled coil</keyword>
<evidence type="ECO:0000313" key="6">
    <source>
        <dbReference type="Proteomes" id="UP000654670"/>
    </source>
</evidence>
<name>A0A917RXY0_9BACL</name>
<reference evidence="5" key="1">
    <citation type="journal article" date="2014" name="Int. J. Syst. Evol. Microbiol.">
        <title>Complete genome sequence of Corynebacterium casei LMG S-19264T (=DSM 44701T), isolated from a smear-ripened cheese.</title>
        <authorList>
            <consortium name="US DOE Joint Genome Institute (JGI-PGF)"/>
            <person name="Walter F."/>
            <person name="Albersmeier A."/>
            <person name="Kalinowski J."/>
            <person name="Ruckert C."/>
        </authorList>
    </citation>
    <scope>NUCLEOTIDE SEQUENCE</scope>
    <source>
        <strain evidence="5">JCM 15325</strain>
    </source>
</reference>
<feature type="region of interest" description="Disordered" evidence="2">
    <location>
        <begin position="191"/>
        <end position="213"/>
    </location>
</feature>
<proteinExistence type="predicted"/>
<gene>
    <name evidence="5" type="ORF">GCM10007968_05070</name>
</gene>
<evidence type="ECO:0000256" key="2">
    <source>
        <dbReference type="SAM" id="MobiDB-lite"/>
    </source>
</evidence>
<sequence length="213" mass="22096">MEEKKAGFGLRLMKVLLSILVPAVFLLLLIALFLKLAGLNPVDEAKNLLFGGSSGSSAQLSGGSSAVSDQIVSLKQQVAAQQSTIKQLQSDSVSKSDQISQLNTQLKQAQADASQKSSTASKQSQTARQAVYAQTYRNMDPAKAAAIFEKLPTNQAAEYINMLDDKTKAAILQNMSADKAAALTPLLQASSSAPAAANAGGTGTSSTSAGSYP</sequence>
<dbReference type="AlphaFoldDB" id="A0A917RXY0"/>
<dbReference type="InterPro" id="IPR006668">
    <property type="entry name" value="Mg_transptr_MgtE_intracell_dom"/>
</dbReference>
<evidence type="ECO:0000259" key="4">
    <source>
        <dbReference type="Pfam" id="PF03448"/>
    </source>
</evidence>
<reference evidence="5" key="2">
    <citation type="submission" date="2020-09" db="EMBL/GenBank/DDBJ databases">
        <authorList>
            <person name="Sun Q."/>
            <person name="Ohkuma M."/>
        </authorList>
    </citation>
    <scope>NUCLEOTIDE SEQUENCE</scope>
    <source>
        <strain evidence="5">JCM 15325</strain>
    </source>
</reference>
<accession>A0A917RXY0</accession>
<protein>
    <recommendedName>
        <fullName evidence="4">Magnesium transporter MgtE intracellular domain-containing protein</fullName>
    </recommendedName>
</protein>
<dbReference type="SUPFAM" id="SSF158791">
    <property type="entry name" value="MgtE N-terminal domain-like"/>
    <property type="match status" value="1"/>
</dbReference>
<organism evidence="5 6">
    <name type="scientific">Sporolactobacillus putidus</name>
    <dbReference type="NCBI Taxonomy" id="492735"/>
    <lineage>
        <taxon>Bacteria</taxon>
        <taxon>Bacillati</taxon>
        <taxon>Bacillota</taxon>
        <taxon>Bacilli</taxon>
        <taxon>Bacillales</taxon>
        <taxon>Sporolactobacillaceae</taxon>
        <taxon>Sporolactobacillus</taxon>
    </lineage>
</organism>
<dbReference type="EMBL" id="BMOK01000002">
    <property type="protein sequence ID" value="GGL44088.1"/>
    <property type="molecule type" value="Genomic_DNA"/>
</dbReference>
<keyword evidence="3" id="KW-0472">Membrane</keyword>
<dbReference type="InterPro" id="IPR038076">
    <property type="entry name" value="MgtE_N_sf"/>
</dbReference>
<evidence type="ECO:0000256" key="3">
    <source>
        <dbReference type="SAM" id="Phobius"/>
    </source>
</evidence>
<feature type="transmembrane region" description="Helical" evidence="3">
    <location>
        <begin position="12"/>
        <end position="34"/>
    </location>
</feature>
<dbReference type="Pfam" id="PF03448">
    <property type="entry name" value="MgtE_N"/>
    <property type="match status" value="1"/>
</dbReference>
<dbReference type="Gene3D" id="1.25.60.10">
    <property type="entry name" value="MgtE N-terminal domain-like"/>
    <property type="match status" value="1"/>
</dbReference>
<keyword evidence="3" id="KW-1133">Transmembrane helix</keyword>
<keyword evidence="6" id="KW-1185">Reference proteome</keyword>
<comment type="caution">
    <text evidence="5">The sequence shown here is derived from an EMBL/GenBank/DDBJ whole genome shotgun (WGS) entry which is preliminary data.</text>
</comment>
<evidence type="ECO:0000256" key="1">
    <source>
        <dbReference type="SAM" id="Coils"/>
    </source>
</evidence>
<evidence type="ECO:0000313" key="5">
    <source>
        <dbReference type="EMBL" id="GGL44088.1"/>
    </source>
</evidence>